<keyword evidence="10" id="KW-0472">Membrane</keyword>
<evidence type="ECO:0000259" key="14">
    <source>
        <dbReference type="PROSITE" id="PS51497"/>
    </source>
</evidence>
<evidence type="ECO:0000256" key="1">
    <source>
        <dbReference type="ARBA" id="ARBA00004496"/>
    </source>
</evidence>
<evidence type="ECO:0000256" key="3">
    <source>
        <dbReference type="ARBA" id="ARBA00010432"/>
    </source>
</evidence>
<dbReference type="InterPro" id="IPR023340">
    <property type="entry name" value="UMA"/>
</dbReference>
<dbReference type="InterPro" id="IPR040335">
    <property type="entry name" value="MVB12A"/>
</dbReference>
<dbReference type="PANTHER" id="PTHR31612">
    <property type="entry name" value="MULTIVESICULAR BODY SUBUNIT 12A"/>
    <property type="match status" value="1"/>
</dbReference>
<dbReference type="Proteomes" id="UP000092460">
    <property type="component" value="Unassembled WGS sequence"/>
</dbReference>
<keyword evidence="7" id="KW-0967">Endosome</keyword>
<dbReference type="VEuPathDB" id="VectorBase:GPPI045868"/>
<evidence type="ECO:0000256" key="10">
    <source>
        <dbReference type="ARBA" id="ARBA00023136"/>
    </source>
</evidence>
<keyword evidence="9" id="KW-0729">SH3-binding</keyword>
<keyword evidence="8" id="KW-0653">Protein transport</keyword>
<dbReference type="Gene3D" id="2.100.10.50">
    <property type="match status" value="1"/>
</dbReference>
<accession>A0A1B0C0F1</accession>
<evidence type="ECO:0000256" key="2">
    <source>
        <dbReference type="ARBA" id="ARBA00004633"/>
    </source>
</evidence>
<keyword evidence="17" id="KW-1185">Reference proteome</keyword>
<comment type="subcellular location">
    <subcellularLocation>
        <location evidence="1">Cytoplasm</location>
    </subcellularLocation>
    <subcellularLocation>
        <location evidence="2">Late endosome membrane</location>
        <topology evidence="2">Peripheral membrane protein</topology>
    </subcellularLocation>
</comment>
<proteinExistence type="inferred from homology"/>
<dbReference type="AlphaFoldDB" id="A0A1B0C0F1"/>
<evidence type="ECO:0000256" key="11">
    <source>
        <dbReference type="ARBA" id="ARBA00033002"/>
    </source>
</evidence>
<evidence type="ECO:0000256" key="8">
    <source>
        <dbReference type="ARBA" id="ARBA00022927"/>
    </source>
</evidence>
<dbReference type="GO" id="GO:0005829">
    <property type="term" value="C:cytosol"/>
    <property type="evidence" value="ECO:0007669"/>
    <property type="project" value="TreeGrafter"/>
</dbReference>
<evidence type="ECO:0000256" key="12">
    <source>
        <dbReference type="ARBA" id="ARBA00033024"/>
    </source>
</evidence>
<dbReference type="InterPro" id="IPR018798">
    <property type="entry name" value="MVB12A/B"/>
</dbReference>
<dbReference type="GO" id="GO:0032510">
    <property type="term" value="P:endosome to lysosome transport via multivesicular body sorting pathway"/>
    <property type="evidence" value="ECO:0007669"/>
    <property type="project" value="TreeGrafter"/>
</dbReference>
<reference evidence="17" key="1">
    <citation type="submission" date="2015-01" db="EMBL/GenBank/DDBJ databases">
        <authorList>
            <person name="Aksoy S."/>
            <person name="Warren W."/>
            <person name="Wilson R.K."/>
        </authorList>
    </citation>
    <scope>NUCLEOTIDE SEQUENCE [LARGE SCALE GENOMIC DNA]</scope>
    <source>
        <strain evidence="17">IAEA</strain>
    </source>
</reference>
<dbReference type="InterPro" id="IPR023341">
    <property type="entry name" value="MABP"/>
</dbReference>
<dbReference type="PROSITE" id="PS51497">
    <property type="entry name" value="UMA"/>
    <property type="match status" value="1"/>
</dbReference>
<evidence type="ECO:0000256" key="13">
    <source>
        <dbReference type="SAM" id="MobiDB-lite"/>
    </source>
</evidence>
<feature type="domain" description="MABP" evidence="15">
    <location>
        <begin position="1"/>
        <end position="92"/>
    </location>
</feature>
<evidence type="ECO:0000256" key="9">
    <source>
        <dbReference type="ARBA" id="ARBA00023036"/>
    </source>
</evidence>
<evidence type="ECO:0000313" key="16">
    <source>
        <dbReference type="EnsemblMetazoa" id="GPPI045868-PA"/>
    </source>
</evidence>
<dbReference type="STRING" id="67801.A0A1B0C0F1"/>
<feature type="compositionally biased region" description="Low complexity" evidence="13">
    <location>
        <begin position="105"/>
        <end position="125"/>
    </location>
</feature>
<dbReference type="Pfam" id="PF10240">
    <property type="entry name" value="DUF2464"/>
    <property type="match status" value="1"/>
</dbReference>
<comment type="similarity">
    <text evidence="3">Belongs to the MVB12 family.</text>
</comment>
<evidence type="ECO:0000256" key="4">
    <source>
        <dbReference type="ARBA" id="ARBA00017653"/>
    </source>
</evidence>
<dbReference type="GO" id="GO:0032801">
    <property type="term" value="P:receptor catabolic process"/>
    <property type="evidence" value="ECO:0007669"/>
    <property type="project" value="TreeGrafter"/>
</dbReference>
<protein>
    <recommendedName>
        <fullName evidence="4">Multivesicular body subunit 12A</fullName>
    </recommendedName>
    <alternativeName>
        <fullName evidence="12">ESCRT-I complex subunit MVB12A</fullName>
    </alternativeName>
    <alternativeName>
        <fullName evidence="11">Protein FAM125A</fullName>
    </alternativeName>
</protein>
<keyword evidence="6" id="KW-0963">Cytoplasm</keyword>
<evidence type="ECO:0000313" key="17">
    <source>
        <dbReference type="Proteomes" id="UP000092460"/>
    </source>
</evidence>
<organism evidence="16 17">
    <name type="scientific">Glossina palpalis gambiensis</name>
    <dbReference type="NCBI Taxonomy" id="67801"/>
    <lineage>
        <taxon>Eukaryota</taxon>
        <taxon>Metazoa</taxon>
        <taxon>Ecdysozoa</taxon>
        <taxon>Arthropoda</taxon>
        <taxon>Hexapoda</taxon>
        <taxon>Insecta</taxon>
        <taxon>Pterygota</taxon>
        <taxon>Neoptera</taxon>
        <taxon>Endopterygota</taxon>
        <taxon>Diptera</taxon>
        <taxon>Brachycera</taxon>
        <taxon>Muscomorpha</taxon>
        <taxon>Hippoboscoidea</taxon>
        <taxon>Glossinidae</taxon>
        <taxon>Glossina</taxon>
    </lineage>
</organism>
<name>A0A1B0C0F1_9MUSC</name>
<dbReference type="GO" id="GO:0031902">
    <property type="term" value="C:late endosome membrane"/>
    <property type="evidence" value="ECO:0007669"/>
    <property type="project" value="UniProtKB-SubCell"/>
</dbReference>
<dbReference type="EnsemblMetazoa" id="GPPI045868-RA">
    <property type="protein sequence ID" value="GPPI045868-PA"/>
    <property type="gene ID" value="GPPI045868"/>
</dbReference>
<feature type="domain" description="UMA" evidence="14">
    <location>
        <begin position="207"/>
        <end position="252"/>
    </location>
</feature>
<dbReference type="GO" id="GO:0042058">
    <property type="term" value="P:regulation of epidermal growth factor receptor signaling pathway"/>
    <property type="evidence" value="ECO:0007669"/>
    <property type="project" value="TreeGrafter"/>
</dbReference>
<dbReference type="GO" id="GO:0019075">
    <property type="term" value="P:virus maturation"/>
    <property type="evidence" value="ECO:0007669"/>
    <property type="project" value="TreeGrafter"/>
</dbReference>
<evidence type="ECO:0000256" key="5">
    <source>
        <dbReference type="ARBA" id="ARBA00022448"/>
    </source>
</evidence>
<feature type="region of interest" description="Disordered" evidence="13">
    <location>
        <begin position="142"/>
        <end position="180"/>
    </location>
</feature>
<dbReference type="GO" id="GO:0000813">
    <property type="term" value="C:ESCRT I complex"/>
    <property type="evidence" value="ECO:0007669"/>
    <property type="project" value="InterPro"/>
</dbReference>
<dbReference type="PROSITE" id="PS51498">
    <property type="entry name" value="MABP"/>
    <property type="match status" value="1"/>
</dbReference>
<dbReference type="GO" id="GO:0017124">
    <property type="term" value="F:SH3 domain binding"/>
    <property type="evidence" value="ECO:0007669"/>
    <property type="project" value="UniProtKB-KW"/>
</dbReference>
<dbReference type="EMBL" id="JXJN01023561">
    <property type="status" value="NOT_ANNOTATED_CDS"/>
    <property type="molecule type" value="Genomic_DNA"/>
</dbReference>
<dbReference type="GO" id="GO:0015031">
    <property type="term" value="P:protein transport"/>
    <property type="evidence" value="ECO:0007669"/>
    <property type="project" value="UniProtKB-KW"/>
</dbReference>
<keyword evidence="5" id="KW-0813">Transport</keyword>
<dbReference type="PANTHER" id="PTHR31612:SF2">
    <property type="entry name" value="MULTIVESICULAR BODY SUBUNIT 12A"/>
    <property type="match status" value="1"/>
</dbReference>
<reference evidence="16" key="2">
    <citation type="submission" date="2020-05" db="UniProtKB">
        <authorList>
            <consortium name="EnsemblMetazoa"/>
        </authorList>
    </citation>
    <scope>IDENTIFICATION</scope>
    <source>
        <strain evidence="16">IAEA</strain>
    </source>
</reference>
<evidence type="ECO:0000256" key="7">
    <source>
        <dbReference type="ARBA" id="ARBA00022753"/>
    </source>
</evidence>
<sequence length="266" mass="29178">MDFSSNHKKFSHFIVIAEKTTPPKGFSLLSRTADSEQKAWRKRQLSYKLSKRGIATQAITDIILCSKLKIAPQGFKMAGDLNGILICYKTATQPTRLPPPVPSLSPTATNNSKPSSSSSSATSNSEVEKALNRLNLNGVGGINGRYPKQPLPPVPAAEDHDYEEIQSSYQIKSPQRPAPKPPVINNVCIGTNTSGHSVGTLGTYNELEGVPFVINALLKPPHENQILPLPKLSDFALKKDLEYDFYLERQTLCIMKSAASKNPFFK</sequence>
<evidence type="ECO:0000259" key="15">
    <source>
        <dbReference type="PROSITE" id="PS51498"/>
    </source>
</evidence>
<feature type="region of interest" description="Disordered" evidence="13">
    <location>
        <begin position="97"/>
        <end position="127"/>
    </location>
</feature>
<dbReference type="GO" id="GO:0046755">
    <property type="term" value="P:viral budding"/>
    <property type="evidence" value="ECO:0007669"/>
    <property type="project" value="TreeGrafter"/>
</dbReference>
<evidence type="ECO:0000256" key="6">
    <source>
        <dbReference type="ARBA" id="ARBA00022490"/>
    </source>
</evidence>